<dbReference type="InterPro" id="IPR026841">
    <property type="entry name" value="Aur1/Ipt1"/>
</dbReference>
<feature type="transmembrane region" description="Helical" evidence="1">
    <location>
        <begin position="77"/>
        <end position="98"/>
    </location>
</feature>
<gene>
    <name evidence="3" type="ORF">IRI77_01615</name>
</gene>
<evidence type="ECO:0000313" key="4">
    <source>
        <dbReference type="Proteomes" id="UP000593892"/>
    </source>
</evidence>
<feature type="transmembrane region" description="Helical" evidence="1">
    <location>
        <begin position="300"/>
        <end position="317"/>
    </location>
</feature>
<proteinExistence type="predicted"/>
<organism evidence="3 4">
    <name type="scientific">Paludibaculum fermentans</name>
    <dbReference type="NCBI Taxonomy" id="1473598"/>
    <lineage>
        <taxon>Bacteria</taxon>
        <taxon>Pseudomonadati</taxon>
        <taxon>Acidobacteriota</taxon>
        <taxon>Terriglobia</taxon>
        <taxon>Bryobacterales</taxon>
        <taxon>Bryobacteraceae</taxon>
        <taxon>Paludibaculum</taxon>
    </lineage>
</organism>
<keyword evidence="1" id="KW-0472">Membrane</keyword>
<dbReference type="Pfam" id="PF14378">
    <property type="entry name" value="PAP2_3"/>
    <property type="match status" value="1"/>
</dbReference>
<feature type="transmembrane region" description="Helical" evidence="1">
    <location>
        <begin position="249"/>
        <end position="269"/>
    </location>
</feature>
<keyword evidence="1" id="KW-1133">Transmembrane helix</keyword>
<keyword evidence="4" id="KW-1185">Reference proteome</keyword>
<feature type="transmembrane region" description="Helical" evidence="1">
    <location>
        <begin position="329"/>
        <end position="347"/>
    </location>
</feature>
<name>A0A7S7NRV7_PALFE</name>
<dbReference type="Proteomes" id="UP000593892">
    <property type="component" value="Chromosome"/>
</dbReference>
<sequence length="406" mass="44176">MLVLSPAMIIFGIPGGLFRELRGNPTVAFTYLGCAFLFAAARPGRWAAAAAVGVGGLLYAALDWVGEPKPEYFGSEFINPASYLGVGCLLVLGARVFLVSEAQRWPASRFFAIAWISGWFWVSLGFLRPLNQIMCPLTIDPLFHAVDGQFGFHLSFLLGGILAGRPALWNLTATVYNALPAMAGLALAVDFRDPNSPYRSFQMFVSMGLIGFSLYWFCPAAGPQFAFAADWPRRLPPADSLSAMSLPGYVRNCMPSLHFASALGCYWVLRHARRVYRAVAGVFLLGTFFATLALGEHYQIDLIVAVPFTLTFLAGWVHALPWKAAERRAAVIGGCLLTGLWLGLLRWGGSLLLGSRITVWVLTFVTLGASFFLHKRLMRAIDRSRVGVPAAEVAARPVEEECGCAG</sequence>
<feature type="transmembrane region" description="Helical" evidence="1">
    <location>
        <begin position="203"/>
        <end position="229"/>
    </location>
</feature>
<dbReference type="EMBL" id="CP063849">
    <property type="protein sequence ID" value="QOY88685.1"/>
    <property type="molecule type" value="Genomic_DNA"/>
</dbReference>
<feature type="transmembrane region" description="Helical" evidence="1">
    <location>
        <begin position="353"/>
        <end position="373"/>
    </location>
</feature>
<dbReference type="KEGG" id="pfer:IRI77_01615"/>
<protein>
    <submittedName>
        <fullName evidence="3">Phosphatase PAP2 family protein</fullName>
    </submittedName>
</protein>
<feature type="transmembrane region" description="Helical" evidence="1">
    <location>
        <begin position="142"/>
        <end position="162"/>
    </location>
</feature>
<dbReference type="RefSeq" id="WP_194450347.1">
    <property type="nucleotide sequence ID" value="NZ_CP063849.1"/>
</dbReference>
<dbReference type="AlphaFoldDB" id="A0A7S7NRV7"/>
<evidence type="ECO:0000256" key="1">
    <source>
        <dbReference type="SAM" id="Phobius"/>
    </source>
</evidence>
<dbReference type="GO" id="GO:0016020">
    <property type="term" value="C:membrane"/>
    <property type="evidence" value="ECO:0007669"/>
    <property type="project" value="UniProtKB-SubCell"/>
</dbReference>
<accession>A0A7S7NRV7</accession>
<keyword evidence="1" id="KW-0812">Transmembrane</keyword>
<feature type="transmembrane region" description="Helical" evidence="1">
    <location>
        <begin position="110"/>
        <end position="130"/>
    </location>
</feature>
<evidence type="ECO:0000259" key="2">
    <source>
        <dbReference type="Pfam" id="PF14378"/>
    </source>
</evidence>
<reference evidence="3 4" key="1">
    <citation type="submission" date="2020-10" db="EMBL/GenBank/DDBJ databases">
        <title>Complete genome sequence of Paludibaculum fermentans P105T, a facultatively anaerobic acidobacterium capable of dissimilatory Fe(III) reduction.</title>
        <authorList>
            <person name="Dedysh S.N."/>
            <person name="Beletsky A.V."/>
            <person name="Kulichevskaya I.S."/>
            <person name="Mardanov A.V."/>
            <person name="Ravin N.V."/>
        </authorList>
    </citation>
    <scope>NUCLEOTIDE SEQUENCE [LARGE SCALE GENOMIC DNA]</scope>
    <source>
        <strain evidence="3 4">P105</strain>
    </source>
</reference>
<feature type="transmembrane region" description="Helical" evidence="1">
    <location>
        <begin position="46"/>
        <end position="65"/>
    </location>
</feature>
<feature type="domain" description="Inositolphosphotransferase Aur1/Ipt1" evidence="2">
    <location>
        <begin position="143"/>
        <end position="311"/>
    </location>
</feature>
<feature type="transmembrane region" description="Helical" evidence="1">
    <location>
        <begin position="276"/>
        <end position="294"/>
    </location>
</feature>
<evidence type="ECO:0000313" key="3">
    <source>
        <dbReference type="EMBL" id="QOY88685.1"/>
    </source>
</evidence>